<organism evidence="1 2">
    <name type="scientific">Mycolicibacterium arabiense</name>
    <dbReference type="NCBI Taxonomy" id="1286181"/>
    <lineage>
        <taxon>Bacteria</taxon>
        <taxon>Bacillati</taxon>
        <taxon>Actinomycetota</taxon>
        <taxon>Actinomycetes</taxon>
        <taxon>Mycobacteriales</taxon>
        <taxon>Mycobacteriaceae</taxon>
        <taxon>Mycolicibacterium</taxon>
    </lineage>
</organism>
<evidence type="ECO:0000313" key="2">
    <source>
        <dbReference type="Proteomes" id="UP000467428"/>
    </source>
</evidence>
<evidence type="ECO:0008006" key="3">
    <source>
        <dbReference type="Google" id="ProtNLM"/>
    </source>
</evidence>
<dbReference type="CDD" id="cd02440">
    <property type="entry name" value="AdoMet_MTases"/>
    <property type="match status" value="1"/>
</dbReference>
<dbReference type="Gene3D" id="3.40.50.150">
    <property type="entry name" value="Vaccinia Virus protein VP39"/>
    <property type="match status" value="1"/>
</dbReference>
<dbReference type="KEGG" id="marz:MARA_28450"/>
<dbReference type="Proteomes" id="UP000467428">
    <property type="component" value="Chromosome"/>
</dbReference>
<name>A0A7I7RXU5_9MYCO</name>
<keyword evidence="2" id="KW-1185">Reference proteome</keyword>
<sequence length="308" mass="34851">MSSAHLMAESCPACGGSQMRVLSEPRPQYVERCSSCGSAFFHFGTAVAVSHSDQYNVEANYQRYLEAANETSCTQRFDETITRLEEMLRGVDRPAVFDIGAGGGDFLAMARDRGFRIHGNEVSQPAIDACRERHGIDLALGDDLRSLAADLPSYDAVTMWCVIAHVDDPDELLRGARMLLRPGGILFFSTPRYCAIDWIALWLRRLTFDRYRRVFDRRINHLHRRQYSRRGMEAMLRRERLMPISVEPAIGYGLHMEEYLRSIGLPSAVAKPIGRVLETGANVGLLPRNILNVYARAMESTETEFEQR</sequence>
<gene>
    <name evidence="1" type="ORF">MARA_28450</name>
</gene>
<dbReference type="PANTHER" id="PTHR43861">
    <property type="entry name" value="TRANS-ACONITATE 2-METHYLTRANSFERASE-RELATED"/>
    <property type="match status" value="1"/>
</dbReference>
<proteinExistence type="predicted"/>
<dbReference type="EMBL" id="AP022593">
    <property type="protein sequence ID" value="BBY49377.1"/>
    <property type="molecule type" value="Genomic_DNA"/>
</dbReference>
<accession>A0A7I7RXU5</accession>
<dbReference type="InterPro" id="IPR029063">
    <property type="entry name" value="SAM-dependent_MTases_sf"/>
</dbReference>
<reference evidence="1 2" key="1">
    <citation type="journal article" date="2019" name="Emerg. Microbes Infect.">
        <title>Comprehensive subspecies identification of 175 nontuberculous mycobacteria species based on 7547 genomic profiles.</title>
        <authorList>
            <person name="Matsumoto Y."/>
            <person name="Kinjo T."/>
            <person name="Motooka D."/>
            <person name="Nabeya D."/>
            <person name="Jung N."/>
            <person name="Uechi K."/>
            <person name="Horii T."/>
            <person name="Iida T."/>
            <person name="Fujita J."/>
            <person name="Nakamura S."/>
        </authorList>
    </citation>
    <scope>NUCLEOTIDE SEQUENCE [LARGE SCALE GENOMIC DNA]</scope>
    <source>
        <strain evidence="1 2">JCM 18538</strain>
    </source>
</reference>
<dbReference type="SUPFAM" id="SSF53335">
    <property type="entry name" value="S-adenosyl-L-methionine-dependent methyltransferases"/>
    <property type="match status" value="1"/>
</dbReference>
<dbReference type="RefSeq" id="WP_163919029.1">
    <property type="nucleotide sequence ID" value="NZ_AP022593.1"/>
</dbReference>
<geneLocation type="plasmid" evidence="2">
    <name>pjcm18538 dna</name>
</geneLocation>
<dbReference type="Pfam" id="PF13489">
    <property type="entry name" value="Methyltransf_23"/>
    <property type="match status" value="1"/>
</dbReference>
<dbReference type="PANTHER" id="PTHR43861:SF6">
    <property type="entry name" value="METHYLTRANSFERASE TYPE 11"/>
    <property type="match status" value="1"/>
</dbReference>
<protein>
    <recommendedName>
        <fullName evidence="3">Methyltransferase</fullName>
    </recommendedName>
</protein>
<dbReference type="AlphaFoldDB" id="A0A7I7RXU5"/>
<evidence type="ECO:0000313" key="1">
    <source>
        <dbReference type="EMBL" id="BBY49377.1"/>
    </source>
</evidence>